<evidence type="ECO:0000259" key="1">
    <source>
        <dbReference type="Pfam" id="PF21762"/>
    </source>
</evidence>
<dbReference type="OrthoDB" id="5953249at2759"/>
<organism evidence="2 3">
    <name type="scientific">Syncephalis pseudoplumigaleata</name>
    <dbReference type="NCBI Taxonomy" id="1712513"/>
    <lineage>
        <taxon>Eukaryota</taxon>
        <taxon>Fungi</taxon>
        <taxon>Fungi incertae sedis</taxon>
        <taxon>Zoopagomycota</taxon>
        <taxon>Zoopagomycotina</taxon>
        <taxon>Zoopagomycetes</taxon>
        <taxon>Zoopagales</taxon>
        <taxon>Piptocephalidaceae</taxon>
        <taxon>Syncephalis</taxon>
    </lineage>
</organism>
<keyword evidence="3" id="KW-1185">Reference proteome</keyword>
<dbReference type="PANTHER" id="PTHR28083">
    <property type="entry name" value="GOOD FOR FULL DBP5 ACTIVITY PROTEIN 2"/>
    <property type="match status" value="1"/>
</dbReference>
<dbReference type="AlphaFoldDB" id="A0A4P9Z2F4"/>
<gene>
    <name evidence="2" type="ORF">SYNPS1DRAFT_27613</name>
</gene>
<dbReference type="SUPFAM" id="SSF53098">
    <property type="entry name" value="Ribonuclease H-like"/>
    <property type="match status" value="1"/>
</dbReference>
<dbReference type="Gene3D" id="3.30.420.10">
    <property type="entry name" value="Ribonuclease H-like superfamily/Ribonuclease H"/>
    <property type="match status" value="1"/>
</dbReference>
<accession>A0A4P9Z2F4</accession>
<name>A0A4P9Z2F4_9FUNG</name>
<dbReference type="InterPro" id="IPR012337">
    <property type="entry name" value="RNaseH-like_sf"/>
</dbReference>
<proteinExistence type="predicted"/>
<dbReference type="InterPro" id="IPR048519">
    <property type="entry name" value="Gfd2/YDR514C-like_C"/>
</dbReference>
<evidence type="ECO:0000313" key="3">
    <source>
        <dbReference type="Proteomes" id="UP000278143"/>
    </source>
</evidence>
<evidence type="ECO:0000313" key="2">
    <source>
        <dbReference type="EMBL" id="RKP26707.1"/>
    </source>
</evidence>
<feature type="domain" description="Gfd2/YDR514C-like C-terminal" evidence="1">
    <location>
        <begin position="177"/>
        <end position="337"/>
    </location>
</feature>
<dbReference type="Proteomes" id="UP000278143">
    <property type="component" value="Unassembled WGS sequence"/>
</dbReference>
<protein>
    <recommendedName>
        <fullName evidence="1">Gfd2/YDR514C-like C-terminal domain-containing protein</fullName>
    </recommendedName>
</protein>
<sequence>MASPCSPGSQFSSAVVIEESVHAVVASLPTVKSPPPEVFILVTEMQALWKKFLTQQDLKEQMLALVKVPDVYIDHGEWEFYLGVDQQGKQSILLTEGQARAIKMEIEGQLSVALPAVTSRATYTGIVPVRITNEQQFGEVCTAMKEYNRLYRHRERQRSFQQMLDMARGLRRAGTHIFMAVDIEAWERDQRRVLEVGWSMYDARRDRYLDQHYNVVEHRALRNGRYVPDLRDNFVFGKSTWVSLKEIVKTIQADLDTEAPLVFIGHDVRGDIKYLESIGVTVPDTAITLDTAKLHCAITGAEQTTSLGKMLDYLNIDHFFLHNAGNDAHYTLQAFLELTR</sequence>
<dbReference type="InterPro" id="IPR036397">
    <property type="entry name" value="RNaseH_sf"/>
</dbReference>
<dbReference type="PANTHER" id="PTHR28083:SF1">
    <property type="entry name" value="GOOD FOR FULL DBP5 ACTIVITY PROTEIN 2"/>
    <property type="match status" value="1"/>
</dbReference>
<dbReference type="GO" id="GO:0005634">
    <property type="term" value="C:nucleus"/>
    <property type="evidence" value="ECO:0007669"/>
    <property type="project" value="TreeGrafter"/>
</dbReference>
<dbReference type="EMBL" id="KZ989353">
    <property type="protein sequence ID" value="RKP26707.1"/>
    <property type="molecule type" value="Genomic_DNA"/>
</dbReference>
<dbReference type="GO" id="GO:0003676">
    <property type="term" value="F:nucleic acid binding"/>
    <property type="evidence" value="ECO:0007669"/>
    <property type="project" value="InterPro"/>
</dbReference>
<reference evidence="3" key="1">
    <citation type="journal article" date="2018" name="Nat. Microbiol.">
        <title>Leveraging single-cell genomics to expand the fungal tree of life.</title>
        <authorList>
            <person name="Ahrendt S.R."/>
            <person name="Quandt C.A."/>
            <person name="Ciobanu D."/>
            <person name="Clum A."/>
            <person name="Salamov A."/>
            <person name="Andreopoulos B."/>
            <person name="Cheng J.F."/>
            <person name="Woyke T."/>
            <person name="Pelin A."/>
            <person name="Henrissat B."/>
            <person name="Reynolds N.K."/>
            <person name="Benny G.L."/>
            <person name="Smith M.E."/>
            <person name="James T.Y."/>
            <person name="Grigoriev I.V."/>
        </authorList>
    </citation>
    <scope>NUCLEOTIDE SEQUENCE [LARGE SCALE GENOMIC DNA]</scope>
    <source>
        <strain evidence="3">Benny S71-1</strain>
    </source>
</reference>
<dbReference type="Pfam" id="PF21762">
    <property type="entry name" value="DEDDh_C"/>
    <property type="match status" value="1"/>
</dbReference>
<dbReference type="InterPro" id="IPR040151">
    <property type="entry name" value="Gfd2/YDR514C-like"/>
</dbReference>